<gene>
    <name evidence="1" type="ORF">CAE01nite_33140</name>
</gene>
<dbReference type="Proteomes" id="UP000321181">
    <property type="component" value="Unassembled WGS sequence"/>
</dbReference>
<dbReference type="OrthoDB" id="5146855at2"/>
<reference evidence="1 2" key="1">
    <citation type="submission" date="2019-07" db="EMBL/GenBank/DDBJ databases">
        <title>Whole genome shotgun sequence of Cellulomonas aerilata NBRC 106308.</title>
        <authorList>
            <person name="Hosoyama A."/>
            <person name="Uohara A."/>
            <person name="Ohji S."/>
            <person name="Ichikawa N."/>
        </authorList>
    </citation>
    <scope>NUCLEOTIDE SEQUENCE [LARGE SCALE GENOMIC DNA]</scope>
    <source>
        <strain evidence="1 2">NBRC 106308</strain>
    </source>
</reference>
<evidence type="ECO:0008006" key="3">
    <source>
        <dbReference type="Google" id="ProtNLM"/>
    </source>
</evidence>
<evidence type="ECO:0000313" key="1">
    <source>
        <dbReference type="EMBL" id="GEO35589.1"/>
    </source>
</evidence>
<dbReference type="AlphaFoldDB" id="A0A512DGH2"/>
<organism evidence="1 2">
    <name type="scientific">Cellulomonas aerilata</name>
    <dbReference type="NCBI Taxonomy" id="515326"/>
    <lineage>
        <taxon>Bacteria</taxon>
        <taxon>Bacillati</taxon>
        <taxon>Actinomycetota</taxon>
        <taxon>Actinomycetes</taxon>
        <taxon>Micrococcales</taxon>
        <taxon>Cellulomonadaceae</taxon>
        <taxon>Cellulomonas</taxon>
    </lineage>
</organism>
<comment type="caution">
    <text evidence="1">The sequence shown here is derived from an EMBL/GenBank/DDBJ whole genome shotgun (WGS) entry which is preliminary data.</text>
</comment>
<evidence type="ECO:0000313" key="2">
    <source>
        <dbReference type="Proteomes" id="UP000321181"/>
    </source>
</evidence>
<protein>
    <recommendedName>
        <fullName evidence="3">Extradiol ring-cleavage dioxygenase class III enzyme subunit B domain-containing protein</fullName>
    </recommendedName>
</protein>
<proteinExistence type="predicted"/>
<dbReference type="RefSeq" id="WP_146906625.1">
    <property type="nucleotide sequence ID" value="NZ_BAAARM010000006.1"/>
</dbReference>
<sequence length="254" mass="25411">MLDNATLVPDTALLVPGAAGAAEVLPEVRAAAVAAVEALLAASPARVVVVAPGRADRMMPGPFAPTLAAAGIDDARLGWPLTAGDVHPDVTPTRVDGPASAVALALLARCGWSGPTTLAEVAPPGTEPLTVAPGRAAELAALGYGLASGPERVAFLVAGSFSARRGSDAPLEHDRRAAAVDGGMLADLADAGPDARVRLAGMAPDLAAELAVTAWAPWQLVLGAVPRRATVRAAVPHVSAPFGATYAVASWSTR</sequence>
<dbReference type="EMBL" id="BJYY01000021">
    <property type="protein sequence ID" value="GEO35589.1"/>
    <property type="molecule type" value="Genomic_DNA"/>
</dbReference>
<name>A0A512DGH2_9CELL</name>
<keyword evidence="2" id="KW-1185">Reference proteome</keyword>
<dbReference type="Gene3D" id="3.40.830.10">
    <property type="entry name" value="LigB-like"/>
    <property type="match status" value="1"/>
</dbReference>
<accession>A0A512DGH2</accession>